<organism evidence="9 10">
    <name type="scientific">Polyplax serrata</name>
    <name type="common">Common mouse louse</name>
    <dbReference type="NCBI Taxonomy" id="468196"/>
    <lineage>
        <taxon>Eukaryota</taxon>
        <taxon>Metazoa</taxon>
        <taxon>Ecdysozoa</taxon>
        <taxon>Arthropoda</taxon>
        <taxon>Hexapoda</taxon>
        <taxon>Insecta</taxon>
        <taxon>Pterygota</taxon>
        <taxon>Neoptera</taxon>
        <taxon>Paraneoptera</taxon>
        <taxon>Psocodea</taxon>
        <taxon>Troctomorpha</taxon>
        <taxon>Phthiraptera</taxon>
        <taxon>Anoplura</taxon>
        <taxon>Polyplacidae</taxon>
        <taxon>Polyplax</taxon>
    </lineage>
</organism>
<comment type="subcellular location">
    <subcellularLocation>
        <location evidence="1">Early endosome membrane</location>
        <topology evidence="1">Peripheral membrane protein</topology>
    </subcellularLocation>
    <subcellularLocation>
        <location evidence="2">Late endosome membrane</location>
    </subcellularLocation>
</comment>
<dbReference type="SUPFAM" id="SSF50978">
    <property type="entry name" value="WD40 repeat-like"/>
    <property type="match status" value="1"/>
</dbReference>
<evidence type="ECO:0000259" key="8">
    <source>
        <dbReference type="Pfam" id="PF23138"/>
    </source>
</evidence>
<feature type="region of interest" description="Disordered" evidence="7">
    <location>
        <begin position="252"/>
        <end position="325"/>
    </location>
</feature>
<evidence type="ECO:0000256" key="1">
    <source>
        <dbReference type="ARBA" id="ARBA00004220"/>
    </source>
</evidence>
<dbReference type="PROSITE" id="PS50082">
    <property type="entry name" value="WD_REPEATS_2"/>
    <property type="match status" value="1"/>
</dbReference>
<dbReference type="EMBL" id="JAWJWF010000047">
    <property type="protein sequence ID" value="KAK6622430.1"/>
    <property type="molecule type" value="Genomic_DNA"/>
</dbReference>
<evidence type="ECO:0000256" key="2">
    <source>
        <dbReference type="ARBA" id="ARBA00004414"/>
    </source>
</evidence>
<dbReference type="PANTHER" id="PTHR13083:SF3">
    <property type="entry name" value="WD REPEAT-CONTAINING PROTEIN 91"/>
    <property type="match status" value="1"/>
</dbReference>
<evidence type="ECO:0000256" key="5">
    <source>
        <dbReference type="ARBA" id="ARBA00022753"/>
    </source>
</evidence>
<proteinExistence type="inferred from homology"/>
<name>A0ABR1AMB6_POLSC</name>
<accession>A0ABR1AMB6</accession>
<feature type="compositionally biased region" description="Basic and acidic residues" evidence="7">
    <location>
        <begin position="316"/>
        <end position="325"/>
    </location>
</feature>
<gene>
    <name evidence="9" type="ORF">RUM44_002241</name>
</gene>
<dbReference type="SMART" id="SM00320">
    <property type="entry name" value="WD40"/>
    <property type="match status" value="5"/>
</dbReference>
<reference evidence="9 10" key="1">
    <citation type="submission" date="2023-09" db="EMBL/GenBank/DDBJ databases">
        <title>Genomes of two closely related lineages of the louse Polyplax serrata with different host specificities.</title>
        <authorList>
            <person name="Martinu J."/>
            <person name="Tarabai H."/>
            <person name="Stefka J."/>
            <person name="Hypsa V."/>
        </authorList>
    </citation>
    <scope>NUCLEOTIDE SEQUENCE [LARGE SCALE GENOMIC DNA]</scope>
    <source>
        <strain evidence="9">98ZLc_SE</strain>
    </source>
</reference>
<dbReference type="InterPro" id="IPR015943">
    <property type="entry name" value="WD40/YVTN_repeat-like_dom_sf"/>
</dbReference>
<comment type="similarity">
    <text evidence="3">Belongs to the WD repeat WDR91 family.</text>
</comment>
<dbReference type="PROSITE" id="PS50294">
    <property type="entry name" value="WD_REPEATS_REGION"/>
    <property type="match status" value="1"/>
</dbReference>
<dbReference type="InterPro" id="IPR039724">
    <property type="entry name" value="WDR91"/>
</dbReference>
<feature type="domain" description="ARMC9 CTLH-like" evidence="8">
    <location>
        <begin position="46"/>
        <end position="167"/>
    </location>
</feature>
<keyword evidence="10" id="KW-1185">Reference proteome</keyword>
<sequence length="645" mass="73434">MAHIQFTDELVREYLLFRGFAGALKAFDADLKLDKDKGFRVDRIVDQLLQHIYNYDLPGLRESWNHLDTRLFLRLEQHFTPSVRKLENSVLKFYLVNASENKKQDKITEFFTSLTADLLGQNDWKEWFVFPFIKNPEEHPTFGVYFSRQWQDNLLVSLHNFLAAVYQSMPQPTLSNFEENAVRMAALQKENEIIRKGLINLMNNERKVLGSEADSTLEFESIMDDFFNIAQEIRANENQANLLRTIIRNIGSMPTSPKMESKDQLTRTSHRKYSVKKAPQTKRSLSIDARPTHLKQRERDSSLDVMSTRSCSAKDSSFRREETQPEKQEGNFLFLSREEYSEHNCHITSIKFNSQGNLVASADKEGNLRVWSVSPVCKTITSFSSKNPITCLDWVPNHERYIICGTNHGFVSLYDTKDIKSKWSITMESENTTFGKGVVDIVSSPVDPTAVAVLNGKLFVIDLRSRKVEKSLNVPGEATCVKMNHNGQLVMIGTQEGSVVLLDFRKNDIIEKWSNHHHPIIQLEISVDYTHVYTVARDRICCRPVYPKGKVVNINVTEEMKVHPEIHGRLCCLDNTGTLLLSVGINSGVIYKVSDTGLIKCLELGGHKTMLTCVDWSFANQCATCVTASQDGKIKVSTLLVNSFG</sequence>
<dbReference type="Pfam" id="PF00400">
    <property type="entry name" value="WD40"/>
    <property type="match status" value="2"/>
</dbReference>
<protein>
    <recommendedName>
        <fullName evidence="4">WD repeat-containing protein 91</fullName>
    </recommendedName>
</protein>
<feature type="repeat" description="WD" evidence="6">
    <location>
        <begin position="340"/>
        <end position="374"/>
    </location>
</feature>
<dbReference type="InterPro" id="IPR036322">
    <property type="entry name" value="WD40_repeat_dom_sf"/>
</dbReference>
<evidence type="ECO:0000256" key="4">
    <source>
        <dbReference type="ARBA" id="ARBA00021116"/>
    </source>
</evidence>
<evidence type="ECO:0000256" key="3">
    <source>
        <dbReference type="ARBA" id="ARBA00006128"/>
    </source>
</evidence>
<dbReference type="Gene3D" id="2.130.10.10">
    <property type="entry name" value="YVTN repeat-like/Quinoprotein amine dehydrogenase"/>
    <property type="match status" value="2"/>
</dbReference>
<evidence type="ECO:0000313" key="10">
    <source>
        <dbReference type="Proteomes" id="UP001359485"/>
    </source>
</evidence>
<evidence type="ECO:0000256" key="7">
    <source>
        <dbReference type="SAM" id="MobiDB-lite"/>
    </source>
</evidence>
<dbReference type="Pfam" id="PF23138">
    <property type="entry name" value="CTLH_Armc9"/>
    <property type="match status" value="1"/>
</dbReference>
<keyword evidence="5" id="KW-0967">Endosome</keyword>
<evidence type="ECO:0000256" key="6">
    <source>
        <dbReference type="PROSITE-ProRule" id="PRU00221"/>
    </source>
</evidence>
<dbReference type="Proteomes" id="UP001359485">
    <property type="component" value="Unassembled WGS sequence"/>
</dbReference>
<dbReference type="PANTHER" id="PTHR13083">
    <property type="entry name" value="WD REPEAT-CONTAINING PROTEIN 91"/>
    <property type="match status" value="1"/>
</dbReference>
<dbReference type="InterPro" id="IPR001680">
    <property type="entry name" value="WD40_rpt"/>
</dbReference>
<evidence type="ECO:0000313" key="9">
    <source>
        <dbReference type="EMBL" id="KAK6622430.1"/>
    </source>
</evidence>
<feature type="compositionally biased region" description="Polar residues" evidence="7">
    <location>
        <begin position="304"/>
        <end position="315"/>
    </location>
</feature>
<keyword evidence="6" id="KW-0853">WD repeat</keyword>
<comment type="caution">
    <text evidence="9">The sequence shown here is derived from an EMBL/GenBank/DDBJ whole genome shotgun (WGS) entry which is preliminary data.</text>
</comment>
<dbReference type="InterPro" id="IPR056327">
    <property type="entry name" value="ARMC9_CTLH-like_dom"/>
</dbReference>